<accession>N6TPV3</accession>
<dbReference type="GO" id="GO:0090307">
    <property type="term" value="P:mitotic spindle assembly"/>
    <property type="evidence" value="ECO:0007669"/>
    <property type="project" value="TreeGrafter"/>
</dbReference>
<feature type="signal peptide" evidence="6">
    <location>
        <begin position="1"/>
        <end position="19"/>
    </location>
</feature>
<dbReference type="EMBL" id="KB740605">
    <property type="protein sequence ID" value="ENN80033.1"/>
    <property type="molecule type" value="Genomic_DNA"/>
</dbReference>
<dbReference type="InterPro" id="IPR024395">
    <property type="entry name" value="CLASP_N_dom"/>
</dbReference>
<evidence type="ECO:0000256" key="4">
    <source>
        <dbReference type="ARBA" id="ARBA00023212"/>
    </source>
</evidence>
<dbReference type="OMA" id="KTRQFCA"/>
<dbReference type="GO" id="GO:0005881">
    <property type="term" value="C:cytoplasmic microtubule"/>
    <property type="evidence" value="ECO:0007669"/>
    <property type="project" value="TreeGrafter"/>
</dbReference>
<dbReference type="GO" id="GO:0045180">
    <property type="term" value="C:basal cortex"/>
    <property type="evidence" value="ECO:0007669"/>
    <property type="project" value="TreeGrafter"/>
</dbReference>
<gene>
    <name evidence="7" type="ORF">YQE_03510</name>
</gene>
<comment type="subcellular location">
    <subcellularLocation>
        <location evidence="1">Cytoplasm</location>
        <location evidence="1">Cytoskeleton</location>
    </subcellularLocation>
</comment>
<dbReference type="InterPro" id="IPR011989">
    <property type="entry name" value="ARM-like"/>
</dbReference>
<dbReference type="GO" id="GO:0000776">
    <property type="term" value="C:kinetochore"/>
    <property type="evidence" value="ECO:0007669"/>
    <property type="project" value="TreeGrafter"/>
</dbReference>
<dbReference type="AlphaFoldDB" id="N6TPV3"/>
<feature type="region of interest" description="Disordered" evidence="5">
    <location>
        <begin position="208"/>
        <end position="228"/>
    </location>
</feature>
<dbReference type="InterPro" id="IPR016024">
    <property type="entry name" value="ARM-type_fold"/>
</dbReference>
<keyword evidence="3" id="KW-0677">Repeat</keyword>
<dbReference type="GO" id="GO:0005876">
    <property type="term" value="C:spindle microtubule"/>
    <property type="evidence" value="ECO:0007669"/>
    <property type="project" value="TreeGrafter"/>
</dbReference>
<feature type="compositionally biased region" description="Polar residues" evidence="5">
    <location>
        <begin position="213"/>
        <end position="228"/>
    </location>
</feature>
<dbReference type="PANTHER" id="PTHR21567">
    <property type="entry name" value="CLASP"/>
    <property type="match status" value="1"/>
</dbReference>
<dbReference type="GO" id="GO:0031110">
    <property type="term" value="P:regulation of microtubule polymerization or depolymerization"/>
    <property type="evidence" value="ECO:0007669"/>
    <property type="project" value="UniProtKB-ARBA"/>
</dbReference>
<proteinExistence type="predicted"/>
<reference evidence="7" key="1">
    <citation type="journal article" date="2013" name="Genome Biol.">
        <title>Draft genome of the mountain pine beetle, Dendroctonus ponderosae Hopkins, a major forest pest.</title>
        <authorList>
            <person name="Keeling C.I."/>
            <person name="Yuen M.M."/>
            <person name="Liao N.Y."/>
            <person name="Docking T.R."/>
            <person name="Chan S.K."/>
            <person name="Taylor G.A."/>
            <person name="Palmquist D.L."/>
            <person name="Jackman S.D."/>
            <person name="Nguyen A."/>
            <person name="Li M."/>
            <person name="Henderson H."/>
            <person name="Janes J.K."/>
            <person name="Zhao Y."/>
            <person name="Pandoh P."/>
            <person name="Moore R."/>
            <person name="Sperling F.A."/>
            <person name="Huber D.P."/>
            <person name="Birol I."/>
            <person name="Jones S.J."/>
            <person name="Bohlmann J."/>
        </authorList>
    </citation>
    <scope>NUCLEOTIDE SEQUENCE</scope>
</reference>
<evidence type="ECO:0000256" key="2">
    <source>
        <dbReference type="ARBA" id="ARBA00022490"/>
    </source>
</evidence>
<dbReference type="GO" id="GO:0040001">
    <property type="term" value="P:establishment of mitotic spindle localization"/>
    <property type="evidence" value="ECO:0007669"/>
    <property type="project" value="TreeGrafter"/>
</dbReference>
<dbReference type="PANTHER" id="PTHR21567:SF9">
    <property type="entry name" value="CLIP-ASSOCIATING PROTEIN"/>
    <property type="match status" value="1"/>
</dbReference>
<evidence type="ECO:0000256" key="1">
    <source>
        <dbReference type="ARBA" id="ARBA00004245"/>
    </source>
</evidence>
<keyword evidence="6" id="KW-0732">Signal</keyword>
<dbReference type="GO" id="GO:0072686">
    <property type="term" value="C:mitotic spindle"/>
    <property type="evidence" value="ECO:0007669"/>
    <property type="project" value="TreeGrafter"/>
</dbReference>
<evidence type="ECO:0000256" key="3">
    <source>
        <dbReference type="ARBA" id="ARBA00022737"/>
    </source>
</evidence>
<keyword evidence="2" id="KW-0963">Cytoplasm</keyword>
<dbReference type="GO" id="GO:0008017">
    <property type="term" value="F:microtubule binding"/>
    <property type="evidence" value="ECO:0007669"/>
    <property type="project" value="TreeGrafter"/>
</dbReference>
<keyword evidence="4" id="KW-0206">Cytoskeleton</keyword>
<dbReference type="Pfam" id="PF12348">
    <property type="entry name" value="CLASP_N"/>
    <property type="match status" value="2"/>
</dbReference>
<dbReference type="InterPro" id="IPR021133">
    <property type="entry name" value="HEAT_type_2"/>
</dbReference>
<feature type="chain" id="PRO_5009707587" evidence="6">
    <location>
        <begin position="20"/>
        <end position="580"/>
    </location>
</feature>
<protein>
    <submittedName>
        <fullName evidence="7">Uncharacterized protein</fullName>
    </submittedName>
</protein>
<sequence length="580" mass="65243">MNFFGFITFTLWNCRQVASLGIEILTFLIDRLGHDFRPYLQTVLPATIDRLGDAKDAVREKSQLLILKLLERNVLTPQTLFEKLTPGFTHKNAKIREEVLRCLVNTLNEHGAHSLTLSKFIPDIVRLLSDPTSSVRDTASATLVDLYRHVGEKLRMDIQKRNLVPQAKWQLLSSRFDEVRNRGELLPTASKTIEPSFDEVDRLQRTPAPVKMSSASTVKSKPNSANANSAGAVDEELFLRSFEDVPNMQIFSPRDVTDTMKTIYATISDSSKDWNKRVEAVCLALKNAVENGADFIVFQMKKMRSLVMAGATHYEDFYVELKRFDIALQASIKDLRSQVVRETCITIAYLSQTLEAKFDKMAEMLLHHLIMLIQNSAKIMATSGEVAVKFIIKHIPNPRLIPIITNNATTSKSKEIRRACCEFIESMLALWPSHSLERHVVLLQEAIKKGVADADPEARVLSRKAFHRLRDHFPDHAESLLQSLEPSYRRALQGGETMSSSCSNSNLNSCFKSSRMYAKPTGVQSASVCTLILDTPGRNGFRSNSAIDLQAAQRAKARAQYSAMARNKIQSGTASLRRFH</sequence>
<name>N6TPV3_DENPD</name>
<evidence type="ECO:0000256" key="6">
    <source>
        <dbReference type="SAM" id="SignalP"/>
    </source>
</evidence>
<evidence type="ECO:0000256" key="5">
    <source>
        <dbReference type="SAM" id="MobiDB-lite"/>
    </source>
</evidence>
<dbReference type="PROSITE" id="PS50077">
    <property type="entry name" value="HEAT_REPEAT"/>
    <property type="match status" value="1"/>
</dbReference>
<dbReference type="GO" id="GO:1902903">
    <property type="term" value="P:regulation of supramolecular fiber organization"/>
    <property type="evidence" value="ECO:0007669"/>
    <property type="project" value="UniProtKB-ARBA"/>
</dbReference>
<dbReference type="Gene3D" id="1.25.10.10">
    <property type="entry name" value="Leucine-rich Repeat Variant"/>
    <property type="match status" value="2"/>
</dbReference>
<evidence type="ECO:0000313" key="7">
    <source>
        <dbReference type="EMBL" id="ENN80033.1"/>
    </source>
</evidence>
<dbReference type="SMART" id="SM01349">
    <property type="entry name" value="TOG"/>
    <property type="match status" value="2"/>
</dbReference>
<organism evidence="7">
    <name type="scientific">Dendroctonus ponderosae</name>
    <name type="common">Mountain pine beetle</name>
    <dbReference type="NCBI Taxonomy" id="77166"/>
    <lineage>
        <taxon>Eukaryota</taxon>
        <taxon>Metazoa</taxon>
        <taxon>Ecdysozoa</taxon>
        <taxon>Arthropoda</taxon>
        <taxon>Hexapoda</taxon>
        <taxon>Insecta</taxon>
        <taxon>Pterygota</taxon>
        <taxon>Neoptera</taxon>
        <taxon>Endopterygota</taxon>
        <taxon>Coleoptera</taxon>
        <taxon>Polyphaga</taxon>
        <taxon>Cucujiformia</taxon>
        <taxon>Curculionidae</taxon>
        <taxon>Scolytinae</taxon>
        <taxon>Dendroctonus</taxon>
    </lineage>
</organism>
<feature type="non-terminal residue" evidence="7">
    <location>
        <position position="1"/>
    </location>
</feature>
<dbReference type="GO" id="GO:0005815">
    <property type="term" value="C:microtubule organizing center"/>
    <property type="evidence" value="ECO:0007669"/>
    <property type="project" value="TreeGrafter"/>
</dbReference>
<dbReference type="OrthoDB" id="46159at2759"/>
<dbReference type="HOGENOM" id="CLU_014496_1_0_1"/>
<dbReference type="SUPFAM" id="SSF48371">
    <property type="entry name" value="ARM repeat"/>
    <property type="match status" value="1"/>
</dbReference>
<dbReference type="InterPro" id="IPR034085">
    <property type="entry name" value="TOG"/>
</dbReference>